<organism evidence="2 3">
    <name type="scientific">Peribacillus psychrosaccharolyticus</name>
    <name type="common">Bacillus psychrosaccharolyticus</name>
    <dbReference type="NCBI Taxonomy" id="1407"/>
    <lineage>
        <taxon>Bacteria</taxon>
        <taxon>Bacillati</taxon>
        <taxon>Bacillota</taxon>
        <taxon>Bacilli</taxon>
        <taxon>Bacillales</taxon>
        <taxon>Bacillaceae</taxon>
        <taxon>Peribacillus</taxon>
    </lineage>
</organism>
<dbReference type="Proteomes" id="UP000595254">
    <property type="component" value="Chromosome"/>
</dbReference>
<accession>A0A974RZW3</accession>
<keyword evidence="3" id="KW-1185">Reference proteome</keyword>
<evidence type="ECO:0000313" key="3">
    <source>
        <dbReference type="Proteomes" id="UP000595254"/>
    </source>
</evidence>
<dbReference type="KEGG" id="ppsr:I6J18_20175"/>
<dbReference type="EMBL" id="CP068053">
    <property type="protein sequence ID" value="QQS99873.1"/>
    <property type="molecule type" value="Genomic_DNA"/>
</dbReference>
<keyword evidence="1" id="KW-0812">Transmembrane</keyword>
<gene>
    <name evidence="2" type="ORF">I6J18_20175</name>
</gene>
<reference evidence="2 3" key="1">
    <citation type="submission" date="2021-01" db="EMBL/GenBank/DDBJ databases">
        <title>FDA dAtabase for Regulatory Grade micrObial Sequences (FDA-ARGOS): Supporting development and validation of Infectious Disease Dx tests.</title>
        <authorList>
            <person name="Nelson B."/>
            <person name="Plummer A."/>
            <person name="Tallon L."/>
            <person name="Sadzewicz L."/>
            <person name="Zhao X."/>
            <person name="Boylan J."/>
            <person name="Ott S."/>
            <person name="Bowen H."/>
            <person name="Vavikolanu K."/>
            <person name="Mehta A."/>
            <person name="Aluvathingal J."/>
            <person name="Nadendla S."/>
            <person name="Myers T."/>
            <person name="Yan Y."/>
            <person name="Sichtig H."/>
        </authorList>
    </citation>
    <scope>NUCLEOTIDE SEQUENCE [LARGE SCALE GENOMIC DNA]</scope>
    <source>
        <strain evidence="2 3">FDAARGOS_1161</strain>
    </source>
</reference>
<protein>
    <submittedName>
        <fullName evidence="2">Uncharacterized protein</fullName>
    </submittedName>
</protein>
<proteinExistence type="predicted"/>
<dbReference type="RefSeq" id="WP_040373882.1">
    <property type="nucleotide sequence ID" value="NZ_CP068053.1"/>
</dbReference>
<keyword evidence="1" id="KW-1133">Transmembrane helix</keyword>
<feature type="transmembrane region" description="Helical" evidence="1">
    <location>
        <begin position="53"/>
        <end position="72"/>
    </location>
</feature>
<evidence type="ECO:0000256" key="1">
    <source>
        <dbReference type="SAM" id="Phobius"/>
    </source>
</evidence>
<evidence type="ECO:0000313" key="2">
    <source>
        <dbReference type="EMBL" id="QQS99873.1"/>
    </source>
</evidence>
<sequence length="96" mass="10850">MNAFAKVMLAVFILFSVSQLSLHEKNFVKPIGVEDNEQLVAEYIDSAIQATPVLSWNILLLPGLFLFFTLSLSKQTRLTINRSPVFHQANYVSHNI</sequence>
<keyword evidence="1" id="KW-0472">Membrane</keyword>
<name>A0A974RZW3_PERPY</name>
<dbReference type="AlphaFoldDB" id="A0A974RZW3"/>